<gene>
    <name evidence="3" type="ORF">SSX86_001923</name>
</gene>
<dbReference type="Pfam" id="PF04484">
    <property type="entry name" value="QWRF"/>
    <property type="match status" value="1"/>
</dbReference>
<dbReference type="GO" id="GO:0005737">
    <property type="term" value="C:cytoplasm"/>
    <property type="evidence" value="ECO:0007669"/>
    <property type="project" value="TreeGrafter"/>
</dbReference>
<dbReference type="Proteomes" id="UP001408789">
    <property type="component" value="Unassembled WGS sequence"/>
</dbReference>
<dbReference type="PANTHER" id="PTHR31807:SF46">
    <property type="entry name" value="QWRF FAMILY-RELATED"/>
    <property type="match status" value="1"/>
</dbReference>
<dbReference type="PANTHER" id="PTHR31807">
    <property type="entry name" value="AUGMIN FAMILY MEMBER"/>
    <property type="match status" value="1"/>
</dbReference>
<name>A0AAP0HD50_9ASTR</name>
<evidence type="ECO:0000313" key="3">
    <source>
        <dbReference type="EMBL" id="KAK9080247.1"/>
    </source>
</evidence>
<feature type="compositionally biased region" description="Low complexity" evidence="2">
    <location>
        <begin position="228"/>
        <end position="237"/>
    </location>
</feature>
<feature type="region of interest" description="Disordered" evidence="2">
    <location>
        <begin position="1"/>
        <end position="187"/>
    </location>
</feature>
<feature type="region of interest" description="Disordered" evidence="2">
    <location>
        <begin position="219"/>
        <end position="240"/>
    </location>
</feature>
<feature type="compositionally biased region" description="Polar residues" evidence="2">
    <location>
        <begin position="104"/>
        <end position="127"/>
    </location>
</feature>
<dbReference type="GO" id="GO:0005880">
    <property type="term" value="C:nuclear microtubule"/>
    <property type="evidence" value="ECO:0007669"/>
    <property type="project" value="TreeGrafter"/>
</dbReference>
<dbReference type="AlphaFoldDB" id="A0AAP0HD50"/>
<comment type="similarity">
    <text evidence="1">Belongs to the QWRF family.</text>
</comment>
<feature type="compositionally biased region" description="Polar residues" evidence="2">
    <location>
        <begin position="57"/>
        <end position="69"/>
    </location>
</feature>
<keyword evidence="4" id="KW-1185">Reference proteome</keyword>
<dbReference type="InterPro" id="IPR007573">
    <property type="entry name" value="QWRF"/>
</dbReference>
<organism evidence="3 4">
    <name type="scientific">Deinandra increscens subsp. villosa</name>
    <dbReference type="NCBI Taxonomy" id="3103831"/>
    <lineage>
        <taxon>Eukaryota</taxon>
        <taxon>Viridiplantae</taxon>
        <taxon>Streptophyta</taxon>
        <taxon>Embryophyta</taxon>
        <taxon>Tracheophyta</taxon>
        <taxon>Spermatophyta</taxon>
        <taxon>Magnoliopsida</taxon>
        <taxon>eudicotyledons</taxon>
        <taxon>Gunneridae</taxon>
        <taxon>Pentapetalae</taxon>
        <taxon>asterids</taxon>
        <taxon>campanulids</taxon>
        <taxon>Asterales</taxon>
        <taxon>Asteraceae</taxon>
        <taxon>Asteroideae</taxon>
        <taxon>Heliantheae alliance</taxon>
        <taxon>Madieae</taxon>
        <taxon>Madiinae</taxon>
        <taxon>Deinandra</taxon>
    </lineage>
</organism>
<dbReference type="GO" id="GO:0008017">
    <property type="term" value="F:microtubule binding"/>
    <property type="evidence" value="ECO:0007669"/>
    <property type="project" value="TreeGrafter"/>
</dbReference>
<accession>A0AAP0HD50</accession>
<evidence type="ECO:0000313" key="4">
    <source>
        <dbReference type="Proteomes" id="UP001408789"/>
    </source>
</evidence>
<dbReference type="EMBL" id="JBCNJP010000003">
    <property type="protein sequence ID" value="KAK9080247.1"/>
    <property type="molecule type" value="Genomic_DNA"/>
</dbReference>
<feature type="compositionally biased region" description="Polar residues" evidence="2">
    <location>
        <begin position="1"/>
        <end position="16"/>
    </location>
</feature>
<feature type="region of interest" description="Disordered" evidence="2">
    <location>
        <begin position="281"/>
        <end position="300"/>
    </location>
</feature>
<evidence type="ECO:0000256" key="1">
    <source>
        <dbReference type="ARBA" id="ARBA00010016"/>
    </source>
</evidence>
<feature type="compositionally biased region" description="Basic and acidic residues" evidence="2">
    <location>
        <begin position="139"/>
        <end position="154"/>
    </location>
</feature>
<evidence type="ECO:0000256" key="2">
    <source>
        <dbReference type="SAM" id="MobiDB-lite"/>
    </source>
</evidence>
<dbReference type="GO" id="GO:0051225">
    <property type="term" value="P:spindle assembly"/>
    <property type="evidence" value="ECO:0007669"/>
    <property type="project" value="TreeGrafter"/>
</dbReference>
<protein>
    <submittedName>
        <fullName evidence="3">Uncharacterized protein</fullName>
    </submittedName>
</protein>
<reference evidence="3 4" key="1">
    <citation type="submission" date="2024-04" db="EMBL/GenBank/DDBJ databases">
        <title>The reference genome of an endangered Asteraceae, Deinandra increscens subsp. villosa, native to the Central Coast of California.</title>
        <authorList>
            <person name="Guilliams M."/>
            <person name="Hasenstab-Lehman K."/>
            <person name="Meyer R."/>
            <person name="Mcevoy S."/>
        </authorList>
    </citation>
    <scope>NUCLEOTIDE SEQUENCE [LARGE SCALE GENOMIC DNA]</scope>
    <source>
        <tissue evidence="3">Leaf</tissue>
    </source>
</reference>
<sequence length="555" mass="60925">MVADVSSTTTPPNSKVLSPAPDPAPAKPRRVPLLPSGSENNGRYPNRRPKSKDVTSRYLSYNTASNSAPTPKKRFPSPPVPVASESPASNRRDQSVQRRYSRTVEMSSSAKMLTKTSARSLSVSFQGESFALPVSKVGRPADDRLRNRTPERRKSPATPGKISDYSPPIDRQKRPPRSRKGSFMTMSVDFTNEKLKLSGSEITDTKLEPDNNLETVCESHNSDHAVSDSESISSGSSFRGGGPRAIVVPARFWQETISLLRRVQPVAPPLVKNNKPISGCKVLQDDPKLPPRGGSSISSSTINNLGNTPSILSFCADSRRGKVGEKTVTDAHLLRLLHNKHMQWRFANAKADAAMVVQRAAAKKSLYNAWVTVSKLWHSVISKRLQMQQLKENLKLHSLLKKQMLYLDNWELTERDHSSSLAGAIAALESSSLCLPVLCGAKVDIQNLKDAVCSAGDMMQAMVVSLCSLETKVENVNLMASELAHSMKTECSLLDQCNDLLSAFTLLEVSLQRFVIGDQLVNFSSVIINHRHPIFTTNNLFGDPNGQPVRKSTSF</sequence>
<proteinExistence type="inferred from homology"/>
<comment type="caution">
    <text evidence="3">The sequence shown here is derived from an EMBL/GenBank/DDBJ whole genome shotgun (WGS) entry which is preliminary data.</text>
</comment>